<feature type="compositionally biased region" description="Gly residues" evidence="1">
    <location>
        <begin position="499"/>
        <end position="508"/>
    </location>
</feature>
<feature type="compositionally biased region" description="Basic and acidic residues" evidence="1">
    <location>
        <begin position="229"/>
        <end position="242"/>
    </location>
</feature>
<feature type="compositionally biased region" description="Basic and acidic residues" evidence="1">
    <location>
        <begin position="509"/>
        <end position="519"/>
    </location>
</feature>
<gene>
    <name evidence="2" type="ORF">GCM10023169_13380</name>
</gene>
<comment type="caution">
    <text evidence="2">The sequence shown here is derived from an EMBL/GenBank/DDBJ whole genome shotgun (WGS) entry which is preliminary data.</text>
</comment>
<feature type="compositionally biased region" description="Basic and acidic residues" evidence="1">
    <location>
        <begin position="92"/>
        <end position="121"/>
    </location>
</feature>
<evidence type="ECO:0000313" key="2">
    <source>
        <dbReference type="EMBL" id="GAA4420942.1"/>
    </source>
</evidence>
<feature type="region of interest" description="Disordered" evidence="1">
    <location>
        <begin position="306"/>
        <end position="420"/>
    </location>
</feature>
<feature type="compositionally biased region" description="Basic and acidic residues" evidence="1">
    <location>
        <begin position="320"/>
        <end position="341"/>
    </location>
</feature>
<feature type="compositionally biased region" description="Gly residues" evidence="1">
    <location>
        <begin position="48"/>
        <end position="59"/>
    </location>
</feature>
<sequence>MEEQDGRGVLDLDRDRAAELGPADAEVEEERGDREADVRAGGEATGRVVGGVDGQGREGGPARAGQVQRGRGLDGRGHPGAGEAERALTVLDGERTRDGHAHARERDAQLVERAVDQDRGAGRLGGDVDLEDGDREVAGESERRRAPTHLDRDVRGHLHVTERQADVLQGDPRERSGRQPANRGGPAVPCEGPGQVGPGERAPGGAVRGDRERRGDAVGRDGQAAVAAGDRDDARDPCRDVLDGEGAGGRTAAGDVGLDGRAEHGDGGVPGVGECAGRDGDGVRPLAEGDVCCGAVVRDRPARAGERGVVGGERGGAAGEQERHLLVEGDRDAAGDGEVHGAVDGQGGRGGDDRGPGPGGGIGGEADRARRQCQVGDGEVADGPGGRVHGAGDAGRQGGVPDRRGGGTGERDRPAGLERGAVELRVAAGAVVGDRPAGTCERDVARGQGRGGVAEQKGRVAAGDHQIQGPGGVEDGVGAAALRDDDRGGRGGEVSEAGAGAGAGAGVGGEDHRTERDLDATGEAECLARLEERPAEHQLALGAVVGERPTAGVDLDVAEVERAVRLADLEGETVGTGVDAGRAAQLKLGGLVTVEVERDGGGVGLRVLAIGGSLGDQLEAVAAPDRRGGSD</sequence>
<protein>
    <submittedName>
        <fullName evidence="2">Uncharacterized protein</fullName>
    </submittedName>
</protein>
<feature type="compositionally biased region" description="Gly residues" evidence="1">
    <location>
        <begin position="308"/>
        <end position="318"/>
    </location>
</feature>
<dbReference type="Proteomes" id="UP001500622">
    <property type="component" value="Unassembled WGS sequence"/>
</dbReference>
<organism evidence="2 3">
    <name type="scientific">Georgenia halophila</name>
    <dbReference type="NCBI Taxonomy" id="620889"/>
    <lineage>
        <taxon>Bacteria</taxon>
        <taxon>Bacillati</taxon>
        <taxon>Actinomycetota</taxon>
        <taxon>Actinomycetes</taxon>
        <taxon>Micrococcales</taxon>
        <taxon>Bogoriellaceae</taxon>
        <taxon>Georgenia</taxon>
    </lineage>
</organism>
<name>A0ABP8L2A6_9MICO</name>
<feature type="compositionally biased region" description="Basic and acidic residues" evidence="1">
    <location>
        <begin position="31"/>
        <end position="40"/>
    </location>
</feature>
<evidence type="ECO:0000256" key="1">
    <source>
        <dbReference type="SAM" id="MobiDB-lite"/>
    </source>
</evidence>
<proteinExistence type="predicted"/>
<evidence type="ECO:0000313" key="3">
    <source>
        <dbReference type="Proteomes" id="UP001500622"/>
    </source>
</evidence>
<dbReference type="EMBL" id="BAABGN010000004">
    <property type="protein sequence ID" value="GAA4420942.1"/>
    <property type="molecule type" value="Genomic_DNA"/>
</dbReference>
<feature type="compositionally biased region" description="Basic and acidic residues" evidence="1">
    <location>
        <begin position="135"/>
        <end position="177"/>
    </location>
</feature>
<feature type="region of interest" description="Disordered" evidence="1">
    <location>
        <begin position="436"/>
        <end position="522"/>
    </location>
</feature>
<feature type="compositionally biased region" description="Basic and acidic residues" evidence="1">
    <location>
        <begin position="208"/>
        <end position="219"/>
    </location>
</feature>
<feature type="compositionally biased region" description="Gly residues" evidence="1">
    <location>
        <begin position="383"/>
        <end position="398"/>
    </location>
</feature>
<reference evidence="3" key="1">
    <citation type="journal article" date="2019" name="Int. J. Syst. Evol. Microbiol.">
        <title>The Global Catalogue of Microorganisms (GCM) 10K type strain sequencing project: providing services to taxonomists for standard genome sequencing and annotation.</title>
        <authorList>
            <consortium name="The Broad Institute Genomics Platform"/>
            <consortium name="The Broad Institute Genome Sequencing Center for Infectious Disease"/>
            <person name="Wu L."/>
            <person name="Ma J."/>
        </authorList>
    </citation>
    <scope>NUCLEOTIDE SEQUENCE [LARGE SCALE GENOMIC DNA]</scope>
    <source>
        <strain evidence="3">JCM 17810</strain>
    </source>
</reference>
<feature type="compositionally biased region" description="Basic and acidic residues" evidence="1">
    <location>
        <begin position="401"/>
        <end position="420"/>
    </location>
</feature>
<accession>A0ABP8L2A6</accession>
<feature type="region of interest" description="Disordered" evidence="1">
    <location>
        <begin position="1"/>
        <end position="270"/>
    </location>
</feature>
<feature type="compositionally biased region" description="Basic and acidic residues" evidence="1">
    <location>
        <begin position="1"/>
        <end position="18"/>
    </location>
</feature>
<keyword evidence="3" id="KW-1185">Reference proteome</keyword>